<name>W6MSP9_9ASCO</name>
<reference evidence="1" key="1">
    <citation type="submission" date="2013-12" db="EMBL/GenBank/DDBJ databases">
        <authorList>
            <person name="Genoscope - CEA"/>
        </authorList>
    </citation>
    <scope>NUCLEOTIDE SEQUENCE</scope>
    <source>
        <strain evidence="1">CBS 1993</strain>
    </source>
</reference>
<evidence type="ECO:0000313" key="2">
    <source>
        <dbReference type="Proteomes" id="UP000019384"/>
    </source>
</evidence>
<dbReference type="HOGENOM" id="CLU_2867974_0_0_1"/>
<sequence length="64" mass="7023">MPNEKKPLLDASGAEPIAEDATATAILRRKKKDNDYEPNCVDLSKVGFLFCALASVSYMVTPDY</sequence>
<dbReference type="AlphaFoldDB" id="W6MSP9"/>
<dbReference type="STRING" id="1382522.W6MSP9"/>
<evidence type="ECO:0000313" key="1">
    <source>
        <dbReference type="EMBL" id="CDK29734.1"/>
    </source>
</evidence>
<dbReference type="Proteomes" id="UP000019384">
    <property type="component" value="Unassembled WGS sequence"/>
</dbReference>
<proteinExistence type="predicted"/>
<dbReference type="GeneID" id="34523105"/>
<reference evidence="1" key="2">
    <citation type="submission" date="2014-02" db="EMBL/GenBank/DDBJ databases">
        <title>Complete DNA sequence of /Kuraishia capsulata/ illustrates novel genomic features among budding yeasts (/Saccharomycotina/).</title>
        <authorList>
            <person name="Morales L."/>
            <person name="Noel B."/>
            <person name="Porcel B."/>
            <person name="Marcet-Houben M."/>
            <person name="Hullo M-F."/>
            <person name="Sacerdot C."/>
            <person name="Tekaia F."/>
            <person name="Leh-Louis V."/>
            <person name="Despons L."/>
            <person name="Khanna V."/>
            <person name="Aury J-M."/>
            <person name="Barbe V."/>
            <person name="Couloux A."/>
            <person name="Labadie K."/>
            <person name="Pelletier E."/>
            <person name="Souciet J-L."/>
            <person name="Boekhout T."/>
            <person name="Gabaldon T."/>
            <person name="Wincker P."/>
            <person name="Dujon B."/>
        </authorList>
    </citation>
    <scope>NUCLEOTIDE SEQUENCE</scope>
    <source>
        <strain evidence="1">CBS 1993</strain>
    </source>
</reference>
<dbReference type="RefSeq" id="XP_022461717.1">
    <property type="nucleotide sequence ID" value="XM_022601819.1"/>
</dbReference>
<organism evidence="1 2">
    <name type="scientific">Kuraishia capsulata CBS 1993</name>
    <dbReference type="NCBI Taxonomy" id="1382522"/>
    <lineage>
        <taxon>Eukaryota</taxon>
        <taxon>Fungi</taxon>
        <taxon>Dikarya</taxon>
        <taxon>Ascomycota</taxon>
        <taxon>Saccharomycotina</taxon>
        <taxon>Pichiomycetes</taxon>
        <taxon>Pichiales</taxon>
        <taxon>Pichiaceae</taxon>
        <taxon>Kuraishia</taxon>
    </lineage>
</organism>
<keyword evidence="2" id="KW-1185">Reference proteome</keyword>
<dbReference type="EMBL" id="HG793131">
    <property type="protein sequence ID" value="CDK29734.1"/>
    <property type="molecule type" value="Genomic_DNA"/>
</dbReference>
<protein>
    <submittedName>
        <fullName evidence="1">Uncharacterized protein</fullName>
    </submittedName>
</protein>
<accession>W6MSP9</accession>
<dbReference type="OrthoDB" id="27435at2759"/>
<gene>
    <name evidence="1" type="ORF">KUCA_T00005727001</name>
</gene>